<feature type="region of interest" description="Disordered" evidence="1">
    <location>
        <begin position="15"/>
        <end position="55"/>
    </location>
</feature>
<sequence>MEEMLEEVFLMGRGHDSSDMKLGKRGLERERKRPNVGCSGSRQAGAVRGSRRRPTVDTSVVALGRAAGHAVREHLRLGRHAHGVRAVSRARAGLAASTRTGAATGTRGARTQAAGATGIGGVAVALAAAALKATGIGELGPNALTSP</sequence>
<evidence type="ECO:0000313" key="2">
    <source>
        <dbReference type="EnsemblPlants" id="KQL16246"/>
    </source>
</evidence>
<evidence type="ECO:0000256" key="1">
    <source>
        <dbReference type="SAM" id="MobiDB-lite"/>
    </source>
</evidence>
<evidence type="ECO:0000313" key="3">
    <source>
        <dbReference type="Proteomes" id="UP000004995"/>
    </source>
</evidence>
<accession>K3ZAI4</accession>
<proteinExistence type="predicted"/>
<dbReference type="AlphaFoldDB" id="K3ZAI4"/>
<dbReference type="HOGENOM" id="CLU_1771280_0_0_1"/>
<protein>
    <submittedName>
        <fullName evidence="2">Uncharacterized protein</fullName>
    </submittedName>
</protein>
<feature type="compositionally biased region" description="Basic and acidic residues" evidence="1">
    <location>
        <begin position="15"/>
        <end position="33"/>
    </location>
</feature>
<reference evidence="3" key="1">
    <citation type="journal article" date="2012" name="Nat. Biotechnol.">
        <title>Reference genome sequence of the model plant Setaria.</title>
        <authorList>
            <person name="Bennetzen J.L."/>
            <person name="Schmutz J."/>
            <person name="Wang H."/>
            <person name="Percifield R."/>
            <person name="Hawkins J."/>
            <person name="Pontaroli A.C."/>
            <person name="Estep M."/>
            <person name="Feng L."/>
            <person name="Vaughn J.N."/>
            <person name="Grimwood J."/>
            <person name="Jenkins J."/>
            <person name="Barry K."/>
            <person name="Lindquist E."/>
            <person name="Hellsten U."/>
            <person name="Deshpande S."/>
            <person name="Wang X."/>
            <person name="Wu X."/>
            <person name="Mitros T."/>
            <person name="Triplett J."/>
            <person name="Yang X."/>
            <person name="Ye C.Y."/>
            <person name="Mauro-Herrera M."/>
            <person name="Wang L."/>
            <person name="Li P."/>
            <person name="Sharma M."/>
            <person name="Sharma R."/>
            <person name="Ronald P.C."/>
            <person name="Panaud O."/>
            <person name="Kellogg E.A."/>
            <person name="Brutnell T.P."/>
            <person name="Doust A.N."/>
            <person name="Tuskan G.A."/>
            <person name="Rokhsar D."/>
            <person name="Devos K.M."/>
        </authorList>
    </citation>
    <scope>NUCLEOTIDE SEQUENCE [LARGE SCALE GENOMIC DNA]</scope>
    <source>
        <strain evidence="3">cv. Yugu1</strain>
    </source>
</reference>
<name>K3ZAI4_SETIT</name>
<dbReference type="EnsemblPlants" id="KQL16246">
    <property type="protein sequence ID" value="KQL16246"/>
    <property type="gene ID" value="SETIT_023555mg"/>
</dbReference>
<dbReference type="Proteomes" id="UP000004995">
    <property type="component" value="Unassembled WGS sequence"/>
</dbReference>
<reference evidence="2" key="2">
    <citation type="submission" date="2018-08" db="UniProtKB">
        <authorList>
            <consortium name="EnsemblPlants"/>
        </authorList>
    </citation>
    <scope>IDENTIFICATION</scope>
    <source>
        <strain evidence="2">Yugu1</strain>
    </source>
</reference>
<keyword evidence="3" id="KW-1185">Reference proteome</keyword>
<organism evidence="2 3">
    <name type="scientific">Setaria italica</name>
    <name type="common">Foxtail millet</name>
    <name type="synonym">Panicum italicum</name>
    <dbReference type="NCBI Taxonomy" id="4555"/>
    <lineage>
        <taxon>Eukaryota</taxon>
        <taxon>Viridiplantae</taxon>
        <taxon>Streptophyta</taxon>
        <taxon>Embryophyta</taxon>
        <taxon>Tracheophyta</taxon>
        <taxon>Spermatophyta</taxon>
        <taxon>Magnoliopsida</taxon>
        <taxon>Liliopsida</taxon>
        <taxon>Poales</taxon>
        <taxon>Poaceae</taxon>
        <taxon>PACMAD clade</taxon>
        <taxon>Panicoideae</taxon>
        <taxon>Panicodae</taxon>
        <taxon>Paniceae</taxon>
        <taxon>Cenchrinae</taxon>
        <taxon>Setaria</taxon>
    </lineage>
</organism>
<dbReference type="InParanoid" id="K3ZAI4"/>
<dbReference type="Gramene" id="KQL16246">
    <property type="protein sequence ID" value="KQL16246"/>
    <property type="gene ID" value="SETIT_023555mg"/>
</dbReference>
<dbReference type="EMBL" id="AGNK02001906">
    <property type="status" value="NOT_ANNOTATED_CDS"/>
    <property type="molecule type" value="Genomic_DNA"/>
</dbReference>